<dbReference type="AlphaFoldDB" id="A4BLN1"/>
<name>A4BLN1_9GAMM</name>
<reference evidence="10 11" key="1">
    <citation type="submission" date="2006-02" db="EMBL/GenBank/DDBJ databases">
        <authorList>
            <person name="Waterbury J."/>
            <person name="Ferriera S."/>
            <person name="Johnson J."/>
            <person name="Kravitz S."/>
            <person name="Halpern A."/>
            <person name="Remington K."/>
            <person name="Beeson K."/>
            <person name="Tran B."/>
            <person name="Rogers Y.-H."/>
            <person name="Friedman R."/>
            <person name="Venter J.C."/>
        </authorList>
    </citation>
    <scope>NUCLEOTIDE SEQUENCE [LARGE SCALE GENOMIC DNA]</scope>
    <source>
        <strain evidence="10 11">Nb-231</strain>
    </source>
</reference>
<comment type="similarity">
    <text evidence="3">Belongs to the LptF/LptG family.</text>
</comment>
<evidence type="ECO:0000256" key="5">
    <source>
        <dbReference type="ARBA" id="ARBA00022692"/>
    </source>
</evidence>
<dbReference type="OrthoDB" id="9776227at2"/>
<evidence type="ECO:0000256" key="2">
    <source>
        <dbReference type="ARBA" id="ARBA00004651"/>
    </source>
</evidence>
<evidence type="ECO:0000313" key="11">
    <source>
        <dbReference type="Proteomes" id="UP000003374"/>
    </source>
</evidence>
<dbReference type="Pfam" id="PF03739">
    <property type="entry name" value="LptF_LptG"/>
    <property type="match status" value="1"/>
</dbReference>
<organism evidence="10 11">
    <name type="scientific">Nitrococcus mobilis Nb-231</name>
    <dbReference type="NCBI Taxonomy" id="314278"/>
    <lineage>
        <taxon>Bacteria</taxon>
        <taxon>Pseudomonadati</taxon>
        <taxon>Pseudomonadota</taxon>
        <taxon>Gammaproteobacteria</taxon>
        <taxon>Chromatiales</taxon>
        <taxon>Ectothiorhodospiraceae</taxon>
        <taxon>Nitrococcus</taxon>
    </lineage>
</organism>
<protein>
    <submittedName>
        <fullName evidence="10">Putative permease</fullName>
    </submittedName>
</protein>
<dbReference type="HOGENOM" id="CLU_028799_1_1_6"/>
<dbReference type="GO" id="GO:0015920">
    <property type="term" value="P:lipopolysaccharide transport"/>
    <property type="evidence" value="ECO:0007669"/>
    <property type="project" value="TreeGrafter"/>
</dbReference>
<sequence>MKLIDRYIARNVTAGTLIVLLVIVSLDLLFNFLKESQDSGQGDYTVWLALLYVLLTTPYSAYQAFPFATLIGSLIGLGGLAARSELVVMRGTGMSALTIARPLVMAGLSLALLAMGVGEWLAPRTDRLATELQTRAVGGQLSAGGESGFWARDGDRYVHARQVPEADVLEDLQIYAFQGVRLDHITTAWRAHYEQGVWMLLAPVTTHFAADGSVRVSRAASARYRSELKPDMLDVVVVEPEVLPITQLWIYTRYLERNGLDSSRYRLAFWVKVATPLATVTMLLLTVPLVFGSLRSANMGQRIFIGVLIGIAFFLLNRLLNRAAMVFGLPPLVSALGPTVLFLGIALGSLVRLSRRSV</sequence>
<comment type="caution">
    <text evidence="10">The sequence shown here is derived from an EMBL/GenBank/DDBJ whole genome shotgun (WGS) entry which is preliminary data.</text>
</comment>
<dbReference type="GO" id="GO:0055085">
    <property type="term" value="P:transmembrane transport"/>
    <property type="evidence" value="ECO:0007669"/>
    <property type="project" value="InterPro"/>
</dbReference>
<evidence type="ECO:0000313" key="10">
    <source>
        <dbReference type="EMBL" id="EAR23219.1"/>
    </source>
</evidence>
<feature type="transmembrane region" description="Helical" evidence="9">
    <location>
        <begin position="61"/>
        <end position="82"/>
    </location>
</feature>
<dbReference type="InterPro" id="IPR005495">
    <property type="entry name" value="LptG/LptF_permease"/>
</dbReference>
<feature type="transmembrane region" description="Helical" evidence="9">
    <location>
        <begin position="303"/>
        <end position="320"/>
    </location>
</feature>
<dbReference type="InterPro" id="IPR030923">
    <property type="entry name" value="LptG"/>
</dbReference>
<evidence type="ECO:0000256" key="1">
    <source>
        <dbReference type="ARBA" id="ARBA00002265"/>
    </source>
</evidence>
<comment type="subunit">
    <text evidence="8">Component of the lipopolysaccharide transport and assembly complex. The LptBFG transporter is composed of two ATP-binding proteins (LptB) and two transmembrane proteins (LptF and LptG).</text>
</comment>
<dbReference type="PANTHER" id="PTHR33529">
    <property type="entry name" value="SLR0882 PROTEIN-RELATED"/>
    <property type="match status" value="1"/>
</dbReference>
<evidence type="ECO:0000256" key="3">
    <source>
        <dbReference type="ARBA" id="ARBA00007725"/>
    </source>
</evidence>
<dbReference type="NCBIfam" id="TIGR04408">
    <property type="entry name" value="LptG_lptG"/>
    <property type="match status" value="1"/>
</dbReference>
<feature type="transmembrane region" description="Helical" evidence="9">
    <location>
        <begin position="267"/>
        <end position="291"/>
    </location>
</feature>
<feature type="transmembrane region" description="Helical" evidence="9">
    <location>
        <begin position="103"/>
        <end position="122"/>
    </location>
</feature>
<comment type="function">
    <text evidence="1">Part of the ABC transporter complex LptBFG involved in the translocation of lipopolysaccharide (LPS) from the inner membrane to the outer membrane.</text>
</comment>
<keyword evidence="11" id="KW-1185">Reference proteome</keyword>
<evidence type="ECO:0000256" key="9">
    <source>
        <dbReference type="SAM" id="Phobius"/>
    </source>
</evidence>
<evidence type="ECO:0000256" key="4">
    <source>
        <dbReference type="ARBA" id="ARBA00022475"/>
    </source>
</evidence>
<dbReference type="eggNOG" id="COG0795">
    <property type="taxonomic scope" value="Bacteria"/>
</dbReference>
<dbReference type="Proteomes" id="UP000003374">
    <property type="component" value="Unassembled WGS sequence"/>
</dbReference>
<dbReference type="PANTHER" id="PTHR33529:SF2">
    <property type="entry name" value="LIPOPOLYSACCHARIDE EXPORT SYSTEM PERMEASE PROTEIN LPTG"/>
    <property type="match status" value="1"/>
</dbReference>
<feature type="transmembrane region" description="Helical" evidence="9">
    <location>
        <begin position="332"/>
        <end position="353"/>
    </location>
</feature>
<evidence type="ECO:0000256" key="7">
    <source>
        <dbReference type="ARBA" id="ARBA00023136"/>
    </source>
</evidence>
<keyword evidence="4" id="KW-1003">Cell membrane</keyword>
<keyword evidence="5 9" id="KW-0812">Transmembrane</keyword>
<evidence type="ECO:0000256" key="6">
    <source>
        <dbReference type="ARBA" id="ARBA00022989"/>
    </source>
</evidence>
<proteinExistence type="inferred from homology"/>
<accession>A4BLN1</accession>
<keyword evidence="7 9" id="KW-0472">Membrane</keyword>
<gene>
    <name evidence="10" type="ORF">NB231_15403</name>
</gene>
<dbReference type="GO" id="GO:0043190">
    <property type="term" value="C:ATP-binding cassette (ABC) transporter complex"/>
    <property type="evidence" value="ECO:0007669"/>
    <property type="project" value="InterPro"/>
</dbReference>
<keyword evidence="6 9" id="KW-1133">Transmembrane helix</keyword>
<dbReference type="EMBL" id="AAOF01000001">
    <property type="protein sequence ID" value="EAR23219.1"/>
    <property type="molecule type" value="Genomic_DNA"/>
</dbReference>
<dbReference type="STRING" id="314278.NB231_15403"/>
<evidence type="ECO:0000256" key="8">
    <source>
        <dbReference type="ARBA" id="ARBA00026081"/>
    </source>
</evidence>
<dbReference type="RefSeq" id="WP_005004264.1">
    <property type="nucleotide sequence ID" value="NZ_CH672427.1"/>
</dbReference>
<comment type="subcellular location">
    <subcellularLocation>
        <location evidence="2">Cell membrane</location>
        <topology evidence="2">Multi-pass membrane protein</topology>
    </subcellularLocation>
</comment>
<feature type="transmembrane region" description="Helical" evidence="9">
    <location>
        <begin position="12"/>
        <end position="33"/>
    </location>
</feature>